<dbReference type="InterPro" id="IPR011047">
    <property type="entry name" value="Quinoprotein_ADH-like_sf"/>
</dbReference>
<dbReference type="PANTHER" id="PTHR34512">
    <property type="entry name" value="CELL SURFACE PROTEIN"/>
    <property type="match status" value="1"/>
</dbReference>
<keyword evidence="4" id="KW-0449">Lipoprotein</keyword>
<comment type="subunit">
    <text evidence="4">Part of the Bam complex.</text>
</comment>
<keyword evidence="8" id="KW-1185">Reference proteome</keyword>
<dbReference type="InterPro" id="IPR017687">
    <property type="entry name" value="BamB"/>
</dbReference>
<keyword evidence="4" id="KW-0564">Palmitate</keyword>
<feature type="signal peptide" evidence="5">
    <location>
        <begin position="1"/>
        <end position="21"/>
    </location>
</feature>
<dbReference type="OrthoDB" id="5173551at2"/>
<dbReference type="GO" id="GO:0009279">
    <property type="term" value="C:cell outer membrane"/>
    <property type="evidence" value="ECO:0007669"/>
    <property type="project" value="UniProtKB-SubCell"/>
</dbReference>
<feature type="chain" id="PRO_5019600359" description="Outer membrane protein assembly factor BamB" evidence="5">
    <location>
        <begin position="22"/>
        <end position="369"/>
    </location>
</feature>
<comment type="function">
    <text evidence="4">Part of the outer membrane protein assembly complex, which is involved in assembly and insertion of beta-barrel proteins into the outer membrane.</text>
</comment>
<dbReference type="PANTHER" id="PTHR34512:SF30">
    <property type="entry name" value="OUTER MEMBRANE PROTEIN ASSEMBLY FACTOR BAMB"/>
    <property type="match status" value="1"/>
</dbReference>
<evidence type="ECO:0000256" key="4">
    <source>
        <dbReference type="HAMAP-Rule" id="MF_00923"/>
    </source>
</evidence>
<dbReference type="Pfam" id="PF13360">
    <property type="entry name" value="PQQ_2"/>
    <property type="match status" value="1"/>
</dbReference>
<dbReference type="Gene3D" id="2.130.10.10">
    <property type="entry name" value="YVTN repeat-like/Quinoprotein amine dehydrogenase"/>
    <property type="match status" value="1"/>
</dbReference>
<evidence type="ECO:0000313" key="7">
    <source>
        <dbReference type="EMBL" id="RVT54176.1"/>
    </source>
</evidence>
<dbReference type="SMART" id="SM00564">
    <property type="entry name" value="PQQ"/>
    <property type="match status" value="4"/>
</dbReference>
<dbReference type="HAMAP" id="MF_00923">
    <property type="entry name" value="OM_assembly_BamB"/>
    <property type="match status" value="1"/>
</dbReference>
<evidence type="ECO:0000256" key="1">
    <source>
        <dbReference type="ARBA" id="ARBA00022729"/>
    </source>
</evidence>
<reference evidence="7 8" key="1">
    <citation type="submission" date="2019-01" db="EMBL/GenBank/DDBJ databases">
        <authorList>
            <person name="Chen W.-M."/>
        </authorList>
    </citation>
    <scope>NUCLEOTIDE SEQUENCE [LARGE SCALE GENOMIC DNA]</scope>
    <source>
        <strain evidence="7 8">ICH-3</strain>
    </source>
</reference>
<comment type="similarity">
    <text evidence="4">Belongs to the BamB family.</text>
</comment>
<proteinExistence type="inferred from homology"/>
<keyword evidence="1 4" id="KW-0732">Signal</keyword>
<gene>
    <name evidence="4 7" type="primary">bamB</name>
    <name evidence="7" type="ORF">ENE75_04775</name>
</gene>
<evidence type="ECO:0000256" key="5">
    <source>
        <dbReference type="SAM" id="SignalP"/>
    </source>
</evidence>
<evidence type="ECO:0000256" key="2">
    <source>
        <dbReference type="ARBA" id="ARBA00023136"/>
    </source>
</evidence>
<dbReference type="GO" id="GO:0051205">
    <property type="term" value="P:protein insertion into membrane"/>
    <property type="evidence" value="ECO:0007669"/>
    <property type="project" value="UniProtKB-UniRule"/>
</dbReference>
<dbReference type="AlphaFoldDB" id="A0A437K1D2"/>
<feature type="domain" description="Pyrrolo-quinoline quinone repeat" evidence="6">
    <location>
        <begin position="66"/>
        <end position="295"/>
    </location>
</feature>
<protein>
    <recommendedName>
        <fullName evidence="4">Outer membrane protein assembly factor BamB</fullName>
    </recommendedName>
</protein>
<dbReference type="PROSITE" id="PS51257">
    <property type="entry name" value="PROKAR_LIPOPROTEIN"/>
    <property type="match status" value="1"/>
</dbReference>
<accession>A0A437K1D2</accession>
<sequence>MKRVIWAAAAALSLLAGCSTPRPDPTPLAAYTPAIAGSPVWQAKLEGIDFPLQIAARPDAFVAAGRDGTVLALEPGSGRELWRAQAGATLSAGVGSDGRFASVVTRDNEVVVFEGGAERWRKRLPAGVLTAPLVAGERVFVLRVDRAVMAFDALDGRPLWTYQRPGEPLTLGQAGAIAPFGNLLLVGQGPRLVALDPLRGTLRWESAVATPRGTNEVERLADLVGPALRIGDTVCARAFQAAAGCVDARRGVLLWSRPSAGATALGGDAELLLGTDATGRLTAWRTPTGEVAWSQDLLLYREPTAPLLAGAVVVVGDLEGQVHFLSRQDGATQLRLPTDGTPVVGAPVLSGTTLLVATRGGGLFAFRPQ</sequence>
<dbReference type="InterPro" id="IPR015943">
    <property type="entry name" value="WD40/YVTN_repeat-like_dom_sf"/>
</dbReference>
<name>A0A437K1D2_9BURK</name>
<dbReference type="InterPro" id="IPR018391">
    <property type="entry name" value="PQQ_b-propeller_rpt"/>
</dbReference>
<evidence type="ECO:0000313" key="8">
    <source>
        <dbReference type="Proteomes" id="UP000288178"/>
    </source>
</evidence>
<dbReference type="SUPFAM" id="SSF50998">
    <property type="entry name" value="Quinoprotein alcohol dehydrogenase-like"/>
    <property type="match status" value="1"/>
</dbReference>
<dbReference type="GO" id="GO:0043165">
    <property type="term" value="P:Gram-negative-bacterium-type cell outer membrane assembly"/>
    <property type="evidence" value="ECO:0007669"/>
    <property type="project" value="UniProtKB-UniRule"/>
</dbReference>
<comment type="subcellular location">
    <subcellularLocation>
        <location evidence="4">Cell outer membrane</location>
        <topology evidence="4">Lipid-anchor</topology>
    </subcellularLocation>
</comment>
<dbReference type="RefSeq" id="WP_128196106.1">
    <property type="nucleotide sequence ID" value="NZ_SACT01000001.1"/>
</dbReference>
<evidence type="ECO:0000259" key="6">
    <source>
        <dbReference type="Pfam" id="PF13360"/>
    </source>
</evidence>
<dbReference type="NCBIfam" id="TIGR03300">
    <property type="entry name" value="assembly_YfgL"/>
    <property type="match status" value="1"/>
</dbReference>
<comment type="caution">
    <text evidence="7">The sequence shown here is derived from an EMBL/GenBank/DDBJ whole genome shotgun (WGS) entry which is preliminary data.</text>
</comment>
<evidence type="ECO:0000256" key="3">
    <source>
        <dbReference type="ARBA" id="ARBA00023237"/>
    </source>
</evidence>
<keyword evidence="2 4" id="KW-0472">Membrane</keyword>
<dbReference type="InterPro" id="IPR002372">
    <property type="entry name" value="PQQ_rpt_dom"/>
</dbReference>
<dbReference type="Proteomes" id="UP000288178">
    <property type="component" value="Unassembled WGS sequence"/>
</dbReference>
<organism evidence="7 8">
    <name type="scientific">Rubrivivax albus</name>
    <dbReference type="NCBI Taxonomy" id="2499835"/>
    <lineage>
        <taxon>Bacteria</taxon>
        <taxon>Pseudomonadati</taxon>
        <taxon>Pseudomonadota</taxon>
        <taxon>Betaproteobacteria</taxon>
        <taxon>Burkholderiales</taxon>
        <taxon>Sphaerotilaceae</taxon>
        <taxon>Rubrivivax</taxon>
    </lineage>
</organism>
<keyword evidence="3 4" id="KW-0998">Cell outer membrane</keyword>
<dbReference type="EMBL" id="SACT01000001">
    <property type="protein sequence ID" value="RVT54176.1"/>
    <property type="molecule type" value="Genomic_DNA"/>
</dbReference>